<sequence>MKNTSFIFAVVWAVLALCTTSCEKSADNGFDLRLEKAGVNVSLNATETVRILSGNGGYRIKMDDKYKQYVEATISGTTVVLEGKAEGEAILFVYDAIGKSAKLQAVVQKNELRLSKTEVRFTATGTTATVEISGGTESYTVSTSDATVAQATVSGSTVSLTALKWGTATVTVTDVHTAQQQTIAVTVQEETLTFSLPAVELAVGATQTLTITSGTASYTLSGFDRGVATATVSGTVISITGVATGTTTLTVTDSKKVKGDVPITIKE</sequence>
<evidence type="ECO:0000313" key="3">
    <source>
        <dbReference type="EMBL" id="SNV13451.1"/>
    </source>
</evidence>
<dbReference type="AlphaFoldDB" id="A0AAX2GZ69"/>
<accession>A0AAX2GZ69</accession>
<evidence type="ECO:0000313" key="5">
    <source>
        <dbReference type="Proteomes" id="UP000215539"/>
    </source>
</evidence>
<organism evidence="3 5">
    <name type="scientific">Capnocytophaga haemolytica</name>
    <dbReference type="NCBI Taxonomy" id="45243"/>
    <lineage>
        <taxon>Bacteria</taxon>
        <taxon>Pseudomonadati</taxon>
        <taxon>Bacteroidota</taxon>
        <taxon>Flavobacteriia</taxon>
        <taxon>Flavobacteriales</taxon>
        <taxon>Flavobacteriaceae</taxon>
        <taxon>Capnocytophaga</taxon>
    </lineage>
</organism>
<gene>
    <name evidence="2" type="ORF">AXF12_00245</name>
    <name evidence="3" type="ORF">SAMEA44541418_01724</name>
</gene>
<evidence type="ECO:0000256" key="1">
    <source>
        <dbReference type="SAM" id="SignalP"/>
    </source>
</evidence>
<reference evidence="2 4" key="1">
    <citation type="submission" date="2016-02" db="EMBL/GenBank/DDBJ databases">
        <authorList>
            <person name="Holder M.E."/>
            <person name="Ajami N.J."/>
            <person name="Petrosino J.F."/>
        </authorList>
    </citation>
    <scope>NUCLEOTIDE SEQUENCE [LARGE SCALE GENOMIC DNA]</scope>
    <source>
        <strain evidence="2 4">CCUG 32990</strain>
    </source>
</reference>
<dbReference type="KEGG" id="chg:AXF12_00245"/>
<evidence type="ECO:0000313" key="4">
    <source>
        <dbReference type="Proteomes" id="UP000065822"/>
    </source>
</evidence>
<protein>
    <submittedName>
        <fullName evidence="3">Uncharacterized protein</fullName>
    </submittedName>
</protein>
<name>A0AAX2GZ69_9FLAO</name>
<dbReference type="Proteomes" id="UP000065822">
    <property type="component" value="Chromosome"/>
</dbReference>
<feature type="signal peptide" evidence="1">
    <location>
        <begin position="1"/>
        <end position="26"/>
    </location>
</feature>
<dbReference type="EMBL" id="CP014227">
    <property type="protein sequence ID" value="AMD84105.1"/>
    <property type="molecule type" value="Genomic_DNA"/>
</dbReference>
<dbReference type="EMBL" id="LT906449">
    <property type="protein sequence ID" value="SNV13451.1"/>
    <property type="molecule type" value="Genomic_DNA"/>
</dbReference>
<dbReference type="Proteomes" id="UP000215539">
    <property type="component" value="Chromosome 1"/>
</dbReference>
<reference evidence="3 5" key="2">
    <citation type="submission" date="2017-06" db="EMBL/GenBank/DDBJ databases">
        <authorList>
            <consortium name="Pathogen Informatics"/>
        </authorList>
    </citation>
    <scope>NUCLEOTIDE SEQUENCE [LARGE SCALE GENOMIC DNA]</scope>
    <source>
        <strain evidence="3 5">NCTC12947</strain>
    </source>
</reference>
<proteinExistence type="predicted"/>
<evidence type="ECO:0000313" key="2">
    <source>
        <dbReference type="EMBL" id="AMD84105.1"/>
    </source>
</evidence>
<keyword evidence="1" id="KW-0732">Signal</keyword>
<keyword evidence="4" id="KW-1185">Reference proteome</keyword>
<dbReference type="RefSeq" id="WP_066427534.1">
    <property type="nucleotide sequence ID" value="NZ_CP014227.1"/>
</dbReference>
<feature type="chain" id="PRO_5043668157" evidence="1">
    <location>
        <begin position="27"/>
        <end position="267"/>
    </location>
</feature>